<dbReference type="Proteomes" id="UP000020595">
    <property type="component" value="Unassembled WGS sequence"/>
</dbReference>
<dbReference type="EMBL" id="JEWH01000001">
    <property type="protein sequence ID" value="EXB07679.1"/>
    <property type="molecule type" value="Genomic_DNA"/>
</dbReference>
<gene>
    <name evidence="2" type="ORF">J512_0073</name>
</gene>
<evidence type="ECO:0000313" key="2">
    <source>
        <dbReference type="EMBL" id="EXB07679.1"/>
    </source>
</evidence>
<reference evidence="2 3" key="1">
    <citation type="submission" date="2014-02" db="EMBL/GenBank/DDBJ databases">
        <title>Comparative genomics and transcriptomics to identify genetic mechanisms underlying the emergence of carbapenem resistant Acinetobacter baumannii (CRAb).</title>
        <authorList>
            <person name="Harris A.D."/>
            <person name="Johnson K.J."/>
            <person name="George J."/>
            <person name="Shefchek K."/>
            <person name="Daugherty S.C."/>
            <person name="Parankush S."/>
            <person name="Sadzewicz L."/>
            <person name="Tallon L."/>
            <person name="Sengamalay N."/>
            <person name="Hazen T.H."/>
            <person name="Rasko D.A."/>
        </authorList>
    </citation>
    <scope>NUCLEOTIDE SEQUENCE [LARGE SCALE GENOMIC DNA]</scope>
    <source>
        <strain evidence="2 3">1295743</strain>
    </source>
</reference>
<name>A0A009ISJ2_ACIB9</name>
<evidence type="ECO:0000313" key="3">
    <source>
        <dbReference type="Proteomes" id="UP000020595"/>
    </source>
</evidence>
<evidence type="ECO:0000256" key="1">
    <source>
        <dbReference type="SAM" id="MobiDB-lite"/>
    </source>
</evidence>
<organism evidence="2 3">
    <name type="scientific">Acinetobacter baumannii (strain 1295743)</name>
    <dbReference type="NCBI Taxonomy" id="1310613"/>
    <lineage>
        <taxon>Bacteria</taxon>
        <taxon>Pseudomonadati</taxon>
        <taxon>Pseudomonadota</taxon>
        <taxon>Gammaproteobacteria</taxon>
        <taxon>Moraxellales</taxon>
        <taxon>Moraxellaceae</taxon>
        <taxon>Acinetobacter</taxon>
        <taxon>Acinetobacter calcoaceticus/baumannii complex</taxon>
    </lineage>
</organism>
<proteinExistence type="predicted"/>
<feature type="region of interest" description="Disordered" evidence="1">
    <location>
        <begin position="1"/>
        <end position="52"/>
    </location>
</feature>
<dbReference type="AlphaFoldDB" id="A0A009ISJ2"/>
<sequence>MKIKEMPKIKVRNQVALSPLLHKGGMHETEKPRAQHRRNRQDTKQQLKKGVW</sequence>
<comment type="caution">
    <text evidence="2">The sequence shown here is derived from an EMBL/GenBank/DDBJ whole genome shotgun (WGS) entry which is preliminary data.</text>
</comment>
<dbReference type="PATRIC" id="fig|1310613.3.peg.74"/>
<protein>
    <submittedName>
        <fullName evidence="2">Uncharacterized protein</fullName>
    </submittedName>
</protein>
<accession>A0A009ISJ2</accession>